<dbReference type="Gene3D" id="3.40.50.150">
    <property type="entry name" value="Vaccinia Virus protein VP39"/>
    <property type="match status" value="1"/>
</dbReference>
<comment type="catalytic activity">
    <reaction evidence="7">
        <text>N-methylethanolamine phosphate + S-adenosyl-L-methionine = N,N-dimethylethanolamine phosphate + S-adenosyl-L-homocysteine + H(+)</text>
        <dbReference type="Rhea" id="RHEA:25321"/>
        <dbReference type="ChEBI" id="CHEBI:15378"/>
        <dbReference type="ChEBI" id="CHEBI:57781"/>
        <dbReference type="ChEBI" id="CHEBI:57856"/>
        <dbReference type="ChEBI" id="CHEBI:58641"/>
        <dbReference type="ChEBI" id="CHEBI:59789"/>
        <dbReference type="EC" id="2.1.1.103"/>
    </reaction>
    <physiologicalReaction direction="left-to-right" evidence="7">
        <dbReference type="Rhea" id="RHEA:25322"/>
    </physiologicalReaction>
</comment>
<dbReference type="Pfam" id="PF17987">
    <property type="entry name" value="PMT2_N"/>
    <property type="match status" value="1"/>
</dbReference>
<keyword evidence="8" id="KW-0472">Membrane</keyword>
<dbReference type="CDD" id="cd02440">
    <property type="entry name" value="AdoMet_MTases"/>
    <property type="match status" value="1"/>
</dbReference>
<dbReference type="CDD" id="cd00637">
    <property type="entry name" value="7tm_classA_rhodopsin-like"/>
    <property type="match status" value="1"/>
</dbReference>
<evidence type="ECO:0000259" key="9">
    <source>
        <dbReference type="Pfam" id="PF08241"/>
    </source>
</evidence>
<keyword evidence="4" id="KW-0808">Transferase</keyword>
<reference evidence="12" key="1">
    <citation type="journal article" date="2015" name="Nat. Genet.">
        <title>The genome and transcriptome of the zoonotic hookworm Ancylostoma ceylanicum identify infection-specific gene families.</title>
        <authorList>
            <person name="Schwarz E.M."/>
            <person name="Hu Y."/>
            <person name="Antoshechkin I."/>
            <person name="Miller M.M."/>
            <person name="Sternberg P.W."/>
            <person name="Aroian R.V."/>
        </authorList>
    </citation>
    <scope>NUCLEOTIDE SEQUENCE</scope>
    <source>
        <strain evidence="12">HY135</strain>
    </source>
</reference>
<dbReference type="STRING" id="53326.A0A016UKM5"/>
<comment type="catalytic activity">
    <reaction evidence="6">
        <text>N,N-dimethylethanolamine phosphate + S-adenosyl-L-methionine = phosphocholine + S-adenosyl-L-homocysteine + H(+)</text>
        <dbReference type="Rhea" id="RHEA:25325"/>
        <dbReference type="ChEBI" id="CHEBI:15378"/>
        <dbReference type="ChEBI" id="CHEBI:57856"/>
        <dbReference type="ChEBI" id="CHEBI:58641"/>
        <dbReference type="ChEBI" id="CHEBI:59789"/>
        <dbReference type="ChEBI" id="CHEBI:295975"/>
        <dbReference type="EC" id="2.1.1.103"/>
    </reaction>
    <physiologicalReaction direction="left-to-right" evidence="6">
        <dbReference type="Rhea" id="RHEA:25326"/>
    </physiologicalReaction>
</comment>
<evidence type="ECO:0000256" key="8">
    <source>
        <dbReference type="SAM" id="Phobius"/>
    </source>
</evidence>
<organism evidence="11 12">
    <name type="scientific">Ancylostoma ceylanicum</name>
    <dbReference type="NCBI Taxonomy" id="53326"/>
    <lineage>
        <taxon>Eukaryota</taxon>
        <taxon>Metazoa</taxon>
        <taxon>Ecdysozoa</taxon>
        <taxon>Nematoda</taxon>
        <taxon>Chromadorea</taxon>
        <taxon>Rhabditida</taxon>
        <taxon>Rhabditina</taxon>
        <taxon>Rhabditomorpha</taxon>
        <taxon>Strongyloidea</taxon>
        <taxon>Ancylostomatidae</taxon>
        <taxon>Ancylostomatinae</taxon>
        <taxon>Ancylostoma</taxon>
    </lineage>
</organism>
<comment type="pathway">
    <text evidence="2">Lipid metabolism.</text>
</comment>
<dbReference type="Pfam" id="PF08241">
    <property type="entry name" value="Methyltransf_11"/>
    <property type="match status" value="1"/>
</dbReference>
<proteinExistence type="predicted"/>
<evidence type="ECO:0000256" key="6">
    <source>
        <dbReference type="ARBA" id="ARBA00047619"/>
    </source>
</evidence>
<evidence type="ECO:0000256" key="7">
    <source>
        <dbReference type="ARBA" id="ARBA00047841"/>
    </source>
</evidence>
<evidence type="ECO:0000256" key="2">
    <source>
        <dbReference type="ARBA" id="ARBA00005189"/>
    </source>
</evidence>
<dbReference type="EC" id="2.1.1.103" evidence="5"/>
<dbReference type="InterPro" id="IPR029063">
    <property type="entry name" value="SAM-dependent_MTases_sf"/>
</dbReference>
<dbReference type="GO" id="GO:0032259">
    <property type="term" value="P:methylation"/>
    <property type="evidence" value="ECO:0007669"/>
    <property type="project" value="UniProtKB-KW"/>
</dbReference>
<evidence type="ECO:0000259" key="10">
    <source>
        <dbReference type="Pfam" id="PF17987"/>
    </source>
</evidence>
<comment type="caution">
    <text evidence="11">The sequence shown here is derived from an EMBL/GenBank/DDBJ whole genome shotgun (WGS) entry which is preliminary data.</text>
</comment>
<feature type="transmembrane region" description="Helical" evidence="8">
    <location>
        <begin position="213"/>
        <end position="233"/>
    </location>
</feature>
<evidence type="ECO:0000313" key="12">
    <source>
        <dbReference type="Proteomes" id="UP000024635"/>
    </source>
</evidence>
<dbReference type="Pfam" id="PF10321">
    <property type="entry name" value="7TM_GPCR_Srt"/>
    <property type="match status" value="1"/>
</dbReference>
<dbReference type="GO" id="GO:0000234">
    <property type="term" value="F:phosphoethanolamine N-methyltransferase activity"/>
    <property type="evidence" value="ECO:0007669"/>
    <property type="project" value="UniProtKB-EC"/>
</dbReference>
<name>A0A016UKM5_9BILA</name>
<gene>
    <name evidence="11" type="primary">Acey_s0036.g3344</name>
    <name evidence="11" type="synonym">Acey-pmt-2</name>
    <name evidence="11" type="ORF">Y032_0036g3344</name>
</gene>
<evidence type="ECO:0000256" key="4">
    <source>
        <dbReference type="ARBA" id="ARBA00022679"/>
    </source>
</evidence>
<sequence>MDSMERSARLGFGLIILILPLLCLLLYLPILVIFFVDKEFRKANAYIIMTHIGVLDALQLVIHSYSGVLVIANVDLGPTLNKVIGAILTGLWFSCLAFTLFLTFNRLITVLLQKWFPRLASNNLSYVLFGLCYLCFVVPFVLKLLPTCNYFFDPDTFSWTFLTTDSDISLVMNKIGNYLVLAIVVLSVITYVSIFTYIGCFSYTKLSKREYRITIQVSLVVLYFLFSFVYWTYLMPWFGPSVLADFFSCLVWVIMNGIHPFIYLVFNDRLRFSFMQLFFHLRIPQDTSSGHRTVLQVKMSKHYHSKHLEMPAAEQQLVECVHRVLHSPKPWRVGVVSGEGVSGSGLADQFGLGASVTLETGTKSIEELTELDVLVVNQALDKELHDSSALDRFVSNALKSLRPGGACIIRQDLTSLNDPKKVAKLTDYLDVFRTEEHGENFGFAFYAVNGVEDSIYAKQNWQDYIWTLVKKSFPSTHGSNITFRDFLDKTQYTDAGIYAYEWIFGQDFISPGGWHQNLAILKRFGPMKTGQKMLDIGVGIGGGARQAASEFGLHVTGVDLSSNMLAVALHRVQRDKDTRVTYAICDATVYDFEPSSFDYVFSRDCIQHIEDTENLFTRIYRVLKPGGKVLITMYGVGHGKLSENFKKYVEQRQYYLKNTEQIKEIAEKVGFSDIVVENMTGRFKEILEEERKRVEDNKEEFLSKFSQKEYDSLVNGWNAKVQYIADDNHNWNFFLASKPQ</sequence>
<comment type="pathway">
    <text evidence="1">Phospholipid metabolism; phosphatidylcholine biosynthesis.</text>
</comment>
<keyword evidence="8" id="KW-1133">Transmembrane helix</keyword>
<dbReference type="InterPro" id="IPR013216">
    <property type="entry name" value="Methyltransf_11"/>
</dbReference>
<evidence type="ECO:0000256" key="3">
    <source>
        <dbReference type="ARBA" id="ARBA00022603"/>
    </source>
</evidence>
<dbReference type="SUPFAM" id="SSF81321">
    <property type="entry name" value="Family A G protein-coupled receptor-like"/>
    <property type="match status" value="1"/>
</dbReference>
<feature type="domain" description="Methyltransferase type 11" evidence="9">
    <location>
        <begin position="534"/>
        <end position="631"/>
    </location>
</feature>
<feature type="domain" description="Phosphoethanolamine N-methyltransferase 2 N-terminal" evidence="10">
    <location>
        <begin position="351"/>
        <end position="474"/>
    </location>
</feature>
<protein>
    <recommendedName>
        <fullName evidence="5">phosphoethanolamine N-methyltransferase</fullName>
        <ecNumber evidence="5">2.1.1.103</ecNumber>
    </recommendedName>
</protein>
<dbReference type="EMBL" id="JARK01001372">
    <property type="protein sequence ID" value="EYC15765.1"/>
    <property type="molecule type" value="Genomic_DNA"/>
</dbReference>
<feature type="transmembrane region" description="Helical" evidence="8">
    <location>
        <begin position="178"/>
        <end position="201"/>
    </location>
</feature>
<evidence type="ECO:0000313" key="11">
    <source>
        <dbReference type="EMBL" id="EYC15765.1"/>
    </source>
</evidence>
<dbReference type="OrthoDB" id="8300214at2759"/>
<keyword evidence="8" id="KW-0812">Transmembrane</keyword>
<dbReference type="InterPro" id="IPR019425">
    <property type="entry name" value="7TM_GPCR_serpentine_rcpt_Srt"/>
</dbReference>
<dbReference type="Gene3D" id="1.20.1070.10">
    <property type="entry name" value="Rhodopsin 7-helix transmembrane proteins"/>
    <property type="match status" value="1"/>
</dbReference>
<evidence type="ECO:0000256" key="1">
    <source>
        <dbReference type="ARBA" id="ARBA00004969"/>
    </source>
</evidence>
<evidence type="ECO:0000256" key="5">
    <source>
        <dbReference type="ARBA" id="ARBA00035674"/>
    </source>
</evidence>
<feature type="transmembrane region" description="Helical" evidence="8">
    <location>
        <begin position="83"/>
        <end position="104"/>
    </location>
</feature>
<dbReference type="Proteomes" id="UP000024635">
    <property type="component" value="Unassembled WGS sequence"/>
</dbReference>
<dbReference type="SUPFAM" id="SSF53335">
    <property type="entry name" value="S-adenosyl-L-methionine-dependent methyltransferases"/>
    <property type="match status" value="1"/>
</dbReference>
<keyword evidence="3" id="KW-0489">Methyltransferase</keyword>
<dbReference type="AlphaFoldDB" id="A0A016UKM5"/>
<dbReference type="PANTHER" id="PTHR44307:SF2">
    <property type="entry name" value="PHOSPHOETHANOLAMINE METHYLTRANSFERASE ISOFORM X1"/>
    <property type="match status" value="1"/>
</dbReference>
<feature type="transmembrane region" description="Helical" evidence="8">
    <location>
        <begin position="245"/>
        <end position="266"/>
    </location>
</feature>
<accession>A0A016UKM5</accession>
<feature type="transmembrane region" description="Helical" evidence="8">
    <location>
        <begin position="12"/>
        <end position="36"/>
    </location>
</feature>
<keyword evidence="12" id="KW-1185">Reference proteome</keyword>
<dbReference type="PANTHER" id="PTHR44307">
    <property type="entry name" value="PHOSPHOETHANOLAMINE METHYLTRANSFERASE"/>
    <property type="match status" value="1"/>
</dbReference>
<feature type="transmembrane region" description="Helical" evidence="8">
    <location>
        <begin position="124"/>
        <end position="142"/>
    </location>
</feature>
<dbReference type="InterPro" id="IPR040516">
    <property type="entry name" value="PMT2_N"/>
</dbReference>